<name>I7A2M3_MELRP</name>
<dbReference type="SMART" id="SM00382">
    <property type="entry name" value="AAA"/>
    <property type="match status" value="1"/>
</dbReference>
<organism evidence="5 6">
    <name type="scientific">Melioribacter roseus (strain DSM 23840 / JCM 17771 / VKM B-2668 / P3M-2)</name>
    <dbReference type="NCBI Taxonomy" id="1191523"/>
    <lineage>
        <taxon>Bacteria</taxon>
        <taxon>Pseudomonadati</taxon>
        <taxon>Ignavibacteriota</taxon>
        <taxon>Ignavibacteria</taxon>
        <taxon>Ignavibacteriales</taxon>
        <taxon>Melioribacteraceae</taxon>
        <taxon>Melioribacter</taxon>
    </lineage>
</organism>
<keyword evidence="2" id="KW-0547">Nucleotide-binding</keyword>
<dbReference type="KEGG" id="mro:MROS_0940"/>
<dbReference type="SUPFAM" id="SSF52540">
    <property type="entry name" value="P-loop containing nucleoside triphosphate hydrolases"/>
    <property type="match status" value="1"/>
</dbReference>
<dbReference type="EMBL" id="CP003557">
    <property type="protein sequence ID" value="AFN74181.1"/>
    <property type="molecule type" value="Genomic_DNA"/>
</dbReference>
<evidence type="ECO:0000259" key="4">
    <source>
        <dbReference type="PROSITE" id="PS50893"/>
    </source>
</evidence>
<evidence type="ECO:0000256" key="1">
    <source>
        <dbReference type="ARBA" id="ARBA00022448"/>
    </source>
</evidence>
<evidence type="ECO:0000313" key="5">
    <source>
        <dbReference type="EMBL" id="AFN74181.1"/>
    </source>
</evidence>
<dbReference type="eggNOG" id="COG1131">
    <property type="taxonomic scope" value="Bacteria"/>
</dbReference>
<dbReference type="InterPro" id="IPR003439">
    <property type="entry name" value="ABC_transporter-like_ATP-bd"/>
</dbReference>
<dbReference type="OrthoDB" id="9808363at2"/>
<keyword evidence="6" id="KW-1185">Reference proteome</keyword>
<proteinExistence type="predicted"/>
<dbReference type="HOGENOM" id="CLU_000604_1_2_10"/>
<evidence type="ECO:0000256" key="3">
    <source>
        <dbReference type="ARBA" id="ARBA00022840"/>
    </source>
</evidence>
<sequence>MSYSIVVENLTKKFGDFTAVDNVSFKVEKGEIFGFLGANGAGKSTTIRMLCGLLEPTTGDAVVGGFSIVEQPDKVKQSIGYMSQRFSLYNDLTIEENIDFFGGVYGLEGKRLEERKKWALEISDLKGKENVLTGDLPGGIKQRLALGVAVIHKPEILFLDEPTSGVDPISRRNFWDLINRFSGEGTTVLVTTHYLEEAEYCNDIILINAGRLIAEGNPQKLKTDYLDGNVFEIETDAPVELMEILKNAEFVIDVSIFGKKIHVITEKQYRDAGAIEKYCNLKDVKVDSITRIVPTLEDVFIHLLERGSKHVQQN</sequence>
<dbReference type="PANTHER" id="PTHR43038">
    <property type="entry name" value="ATP-BINDING CASSETTE, SUB-FAMILY H, MEMBER 1"/>
    <property type="match status" value="1"/>
</dbReference>
<accession>I7A2M3</accession>
<dbReference type="Proteomes" id="UP000009011">
    <property type="component" value="Chromosome"/>
</dbReference>
<evidence type="ECO:0000313" key="6">
    <source>
        <dbReference type="Proteomes" id="UP000009011"/>
    </source>
</evidence>
<keyword evidence="3" id="KW-0067">ATP-binding</keyword>
<dbReference type="InterPro" id="IPR003593">
    <property type="entry name" value="AAA+_ATPase"/>
</dbReference>
<dbReference type="PROSITE" id="PS50893">
    <property type="entry name" value="ABC_TRANSPORTER_2"/>
    <property type="match status" value="1"/>
</dbReference>
<dbReference type="PANTHER" id="PTHR43038:SF3">
    <property type="entry name" value="ABC TRANSPORTER G FAMILY MEMBER 20 ISOFORM X1"/>
    <property type="match status" value="1"/>
</dbReference>
<protein>
    <submittedName>
        <fullName evidence="5">ABC-type transport system ATPase component</fullName>
    </submittedName>
</protein>
<dbReference type="Pfam" id="PF13732">
    <property type="entry name" value="DrrA1-3_C"/>
    <property type="match status" value="1"/>
</dbReference>
<dbReference type="InterPro" id="IPR025302">
    <property type="entry name" value="DrrA1/2-like_C"/>
</dbReference>
<dbReference type="Gene3D" id="3.40.50.300">
    <property type="entry name" value="P-loop containing nucleotide triphosphate hydrolases"/>
    <property type="match status" value="1"/>
</dbReference>
<keyword evidence="1" id="KW-0813">Transport</keyword>
<feature type="domain" description="ABC transporter" evidence="4">
    <location>
        <begin position="5"/>
        <end position="234"/>
    </location>
</feature>
<dbReference type="Pfam" id="PF00005">
    <property type="entry name" value="ABC_tran"/>
    <property type="match status" value="1"/>
</dbReference>
<gene>
    <name evidence="5" type="ordered locus">MROS_0940</name>
</gene>
<dbReference type="AlphaFoldDB" id="I7A2M3"/>
<dbReference type="GO" id="GO:0005524">
    <property type="term" value="F:ATP binding"/>
    <property type="evidence" value="ECO:0007669"/>
    <property type="project" value="UniProtKB-KW"/>
</dbReference>
<dbReference type="RefSeq" id="WP_014855617.1">
    <property type="nucleotide sequence ID" value="NC_018178.1"/>
</dbReference>
<evidence type="ECO:0000256" key="2">
    <source>
        <dbReference type="ARBA" id="ARBA00022741"/>
    </source>
</evidence>
<dbReference type="STRING" id="1191523.MROS_0940"/>
<reference evidence="5 6" key="1">
    <citation type="journal article" date="2013" name="PLoS ONE">
        <title>Genomic analysis of Melioribacter roseus, facultatively anaerobic organotrophic bacterium representing a novel deep lineage within Bacteriodetes/Chlorobi group.</title>
        <authorList>
            <person name="Kadnikov V.V."/>
            <person name="Mardanov A.V."/>
            <person name="Podosokorskaya O.A."/>
            <person name="Gavrilov S.N."/>
            <person name="Kublanov I.V."/>
            <person name="Beletsky A.V."/>
            <person name="Bonch-Osmolovskaya E.A."/>
            <person name="Ravin N.V."/>
        </authorList>
    </citation>
    <scope>NUCLEOTIDE SEQUENCE [LARGE SCALE GENOMIC DNA]</scope>
    <source>
        <strain evidence="6">JCM 17771 / P3M-2</strain>
    </source>
</reference>
<dbReference type="GO" id="GO:0016887">
    <property type="term" value="F:ATP hydrolysis activity"/>
    <property type="evidence" value="ECO:0007669"/>
    <property type="project" value="InterPro"/>
</dbReference>
<dbReference type="InterPro" id="IPR027417">
    <property type="entry name" value="P-loop_NTPase"/>
</dbReference>